<dbReference type="GO" id="GO:0020037">
    <property type="term" value="F:heme binding"/>
    <property type="evidence" value="ECO:0007669"/>
    <property type="project" value="UniProtKB-ARBA"/>
</dbReference>
<keyword evidence="5" id="KW-0808">Transferase</keyword>
<dbReference type="GO" id="GO:0005524">
    <property type="term" value="F:ATP binding"/>
    <property type="evidence" value="ECO:0007669"/>
    <property type="project" value="UniProtKB-ARBA"/>
</dbReference>
<dbReference type="InterPro" id="IPR001932">
    <property type="entry name" value="PPM-type_phosphatase-like_dom"/>
</dbReference>
<accession>A0A126YDU0</accession>
<keyword evidence="8" id="KW-0378">Hydrolase</keyword>
<evidence type="ECO:0000256" key="7">
    <source>
        <dbReference type="ARBA" id="ARBA00022777"/>
    </source>
</evidence>
<evidence type="ECO:0000313" key="11">
    <source>
        <dbReference type="EMBL" id="RZE16095.1"/>
    </source>
</evidence>
<evidence type="ECO:0000256" key="8">
    <source>
        <dbReference type="ARBA" id="ARBA00022801"/>
    </source>
</evidence>
<keyword evidence="7" id="KW-0418">Kinase</keyword>
<evidence type="ECO:0000256" key="9">
    <source>
        <dbReference type="ARBA" id="ARBA00022842"/>
    </source>
</evidence>
<dbReference type="InterPro" id="IPR029016">
    <property type="entry name" value="GAF-like_dom_sf"/>
</dbReference>
<dbReference type="GO" id="GO:0000287">
    <property type="term" value="F:magnesium ion binding"/>
    <property type="evidence" value="ECO:0007669"/>
    <property type="project" value="UniProtKB-ARBA"/>
</dbReference>
<dbReference type="InterPro" id="IPR036457">
    <property type="entry name" value="PPM-type-like_dom_sf"/>
</dbReference>
<dbReference type="Pfam" id="PF13185">
    <property type="entry name" value="GAF_2"/>
    <property type="match status" value="1"/>
</dbReference>
<dbReference type="GO" id="GO:0000155">
    <property type="term" value="F:phosphorelay sensor kinase activity"/>
    <property type="evidence" value="ECO:0007669"/>
    <property type="project" value="UniProtKB-ARBA"/>
</dbReference>
<evidence type="ECO:0000256" key="4">
    <source>
        <dbReference type="ARBA" id="ARBA00022553"/>
    </source>
</evidence>
<dbReference type="Gene3D" id="3.30.450.40">
    <property type="match status" value="1"/>
</dbReference>
<evidence type="ECO:0000256" key="2">
    <source>
        <dbReference type="ARBA" id="ARBA00001971"/>
    </source>
</evidence>
<dbReference type="RefSeq" id="WP_008407881.1">
    <property type="nucleotide sequence ID" value="NZ_CP014485.1"/>
</dbReference>
<comment type="cofactor">
    <cofactor evidence="2">
        <name>heme</name>
        <dbReference type="ChEBI" id="CHEBI:30413"/>
    </cofactor>
</comment>
<dbReference type="GO" id="GO:0070026">
    <property type="term" value="F:nitric oxide binding"/>
    <property type="evidence" value="ECO:0007669"/>
    <property type="project" value="UniProtKB-ARBA"/>
</dbReference>
<dbReference type="SUPFAM" id="SSF81606">
    <property type="entry name" value="PP2C-like"/>
    <property type="match status" value="1"/>
</dbReference>
<evidence type="ECO:0000256" key="10">
    <source>
        <dbReference type="ARBA" id="ARBA00023004"/>
    </source>
</evidence>
<dbReference type="GO" id="GO:0019826">
    <property type="term" value="F:oxygen sensor activity"/>
    <property type="evidence" value="ECO:0007669"/>
    <property type="project" value="UniProtKB-ARBA"/>
</dbReference>
<dbReference type="EMBL" id="PKLL01000028">
    <property type="protein sequence ID" value="RZE16095.1"/>
    <property type="molecule type" value="Genomic_DNA"/>
</dbReference>
<dbReference type="GO" id="GO:0016791">
    <property type="term" value="F:phosphatase activity"/>
    <property type="evidence" value="ECO:0007669"/>
    <property type="project" value="TreeGrafter"/>
</dbReference>
<evidence type="ECO:0000256" key="1">
    <source>
        <dbReference type="ARBA" id="ARBA00001946"/>
    </source>
</evidence>
<dbReference type="PANTHER" id="PTHR43156:SF2">
    <property type="entry name" value="STAGE II SPORULATION PROTEIN E"/>
    <property type="match status" value="1"/>
</dbReference>
<comment type="caution">
    <text evidence="11">The sequence shown here is derived from an EMBL/GenBank/DDBJ whole genome shotgun (WGS) entry which is preliminary data.</text>
</comment>
<keyword evidence="4" id="KW-0597">Phosphoprotein</keyword>
<protein>
    <submittedName>
        <fullName evidence="11">Uncharacterized protein</fullName>
    </submittedName>
</protein>
<evidence type="ECO:0000256" key="6">
    <source>
        <dbReference type="ARBA" id="ARBA00022723"/>
    </source>
</evidence>
<dbReference type="InterPro" id="IPR003018">
    <property type="entry name" value="GAF"/>
</dbReference>
<evidence type="ECO:0000256" key="3">
    <source>
        <dbReference type="ARBA" id="ARBA00022490"/>
    </source>
</evidence>
<dbReference type="SMART" id="SM00065">
    <property type="entry name" value="GAF"/>
    <property type="match status" value="1"/>
</dbReference>
<keyword evidence="10" id="KW-0408">Iron</keyword>
<dbReference type="AlphaFoldDB" id="A0A126YDU0"/>
<dbReference type="SMART" id="SM00331">
    <property type="entry name" value="PP2C_SIG"/>
    <property type="match status" value="1"/>
</dbReference>
<dbReference type="FunFam" id="3.30.450.40:FF:000052">
    <property type="entry name" value="Oxygen sensor histidine kinase response regulator DevS/DosS"/>
    <property type="match status" value="1"/>
</dbReference>
<name>A0A126YDU0_9ACTN</name>
<dbReference type="SUPFAM" id="SSF55781">
    <property type="entry name" value="GAF domain-like"/>
    <property type="match status" value="1"/>
</dbReference>
<dbReference type="PANTHER" id="PTHR43156">
    <property type="entry name" value="STAGE II SPORULATION PROTEIN E-RELATED"/>
    <property type="match status" value="1"/>
</dbReference>
<sequence>MTRESPDGAGGGSADVPYMSLLNLPLSSDLDRIGEQMHALAQAQLRLQGLLEAVLSITGELELPAVLRRIVRTAMDLSGARYGALGVLDEEGEFLAEFIPLGLSSQELANLSGVELPRGRGLLGHLIHHPDEPLRVAEMAAHPEYVGFPPGHPPMRSLLGVAISVRDRVYGNIYLCDREDGQPFDSHDEGVILALAGTAGVAIENARLYQQERTSAEQFQRLLLPRLLDVSPFEARTIYRPAASPGHLGGDWYDAVKLPDGSCTAIIGDVVGHDLNAAAAMSQIRGMLRALSFGETTAPGHALAELDRIAHMTDERFFTTACVARIEPDGPGNWTLRWSNAGHPPPLLVLPDATTRYLDAEPGLPLGVDLTAPRPDHTLTLPCGSTVVFYTDGLVERRDEPLDQGLAALAATAARHADGPLDALREALIANQPGDGHDDMAVLIVRTPDPLDA</sequence>
<dbReference type="GO" id="GO:0070483">
    <property type="term" value="P:detection of hypoxia"/>
    <property type="evidence" value="ECO:0007669"/>
    <property type="project" value="UniProtKB-ARBA"/>
</dbReference>
<keyword evidence="6" id="KW-0479">Metal-binding</keyword>
<evidence type="ECO:0000256" key="5">
    <source>
        <dbReference type="ARBA" id="ARBA00022679"/>
    </source>
</evidence>
<evidence type="ECO:0000313" key="12">
    <source>
        <dbReference type="Proteomes" id="UP000292693"/>
    </source>
</evidence>
<organism evidence="11 12">
    <name type="scientific">Streptomyces albidoflavus</name>
    <dbReference type="NCBI Taxonomy" id="1886"/>
    <lineage>
        <taxon>Bacteria</taxon>
        <taxon>Bacillati</taxon>
        <taxon>Actinomycetota</taxon>
        <taxon>Actinomycetes</taxon>
        <taxon>Kitasatosporales</taxon>
        <taxon>Streptomycetaceae</taxon>
        <taxon>Streptomyces</taxon>
        <taxon>Streptomyces albidoflavus group</taxon>
    </lineage>
</organism>
<gene>
    <name evidence="11" type="ORF">C0Q92_29520</name>
</gene>
<reference evidence="11 12" key="1">
    <citation type="submission" date="2017-12" db="EMBL/GenBank/DDBJ databases">
        <title>Population genomics insights into the ecological differentiation and adaptive evolution in streptomycetes.</title>
        <authorList>
            <person name="Li Y."/>
            <person name="Huang Y."/>
        </authorList>
    </citation>
    <scope>NUCLEOTIDE SEQUENCE [LARGE SCALE GENOMIC DNA]</scope>
    <source>
        <strain evidence="11 12">NBRC 100770</strain>
    </source>
</reference>
<dbReference type="Pfam" id="PF07228">
    <property type="entry name" value="SpoIIE"/>
    <property type="match status" value="1"/>
</dbReference>
<dbReference type="Gene3D" id="3.60.40.10">
    <property type="entry name" value="PPM-type phosphatase domain"/>
    <property type="match status" value="1"/>
</dbReference>
<keyword evidence="9" id="KW-0460">Magnesium</keyword>
<proteinExistence type="predicted"/>
<dbReference type="GO" id="GO:0019825">
    <property type="term" value="F:oxygen binding"/>
    <property type="evidence" value="ECO:0007669"/>
    <property type="project" value="UniProtKB-ARBA"/>
</dbReference>
<dbReference type="InterPro" id="IPR052016">
    <property type="entry name" value="Bact_Sigma-Reg"/>
</dbReference>
<dbReference type="GO" id="GO:0070025">
    <property type="term" value="F:carbon monoxide binding"/>
    <property type="evidence" value="ECO:0007669"/>
    <property type="project" value="UniProtKB-ARBA"/>
</dbReference>
<comment type="cofactor">
    <cofactor evidence="1">
        <name>Mg(2+)</name>
        <dbReference type="ChEBI" id="CHEBI:18420"/>
    </cofactor>
</comment>
<dbReference type="Proteomes" id="UP000292693">
    <property type="component" value="Unassembled WGS sequence"/>
</dbReference>
<keyword evidence="3" id="KW-0963">Cytoplasm</keyword>